<name>A0A453CN08_AEGTS</name>
<evidence type="ECO:0000313" key="1">
    <source>
        <dbReference type="EnsemblPlants" id="AET2Gv20902000.7"/>
    </source>
</evidence>
<protein>
    <submittedName>
        <fullName evidence="1">Uncharacterized protein</fullName>
    </submittedName>
</protein>
<keyword evidence="2" id="KW-1185">Reference proteome</keyword>
<reference evidence="1" key="4">
    <citation type="submission" date="2019-03" db="UniProtKB">
        <authorList>
            <consortium name="EnsemblPlants"/>
        </authorList>
    </citation>
    <scope>IDENTIFICATION</scope>
</reference>
<dbReference type="EnsemblPlants" id="AET2Gv20902000.7">
    <property type="protein sequence ID" value="AET2Gv20902000.7"/>
    <property type="gene ID" value="AET2Gv20902000"/>
</dbReference>
<evidence type="ECO:0000313" key="2">
    <source>
        <dbReference type="Proteomes" id="UP000015105"/>
    </source>
</evidence>
<proteinExistence type="predicted"/>
<reference evidence="2" key="1">
    <citation type="journal article" date="2014" name="Science">
        <title>Ancient hybridizations among the ancestral genomes of bread wheat.</title>
        <authorList>
            <consortium name="International Wheat Genome Sequencing Consortium,"/>
            <person name="Marcussen T."/>
            <person name="Sandve S.R."/>
            <person name="Heier L."/>
            <person name="Spannagl M."/>
            <person name="Pfeifer M."/>
            <person name="Jakobsen K.S."/>
            <person name="Wulff B.B."/>
            <person name="Steuernagel B."/>
            <person name="Mayer K.F."/>
            <person name="Olsen O.A."/>
        </authorList>
    </citation>
    <scope>NUCLEOTIDE SEQUENCE [LARGE SCALE GENOMIC DNA]</scope>
    <source>
        <strain evidence="2">cv. AL8/78</strain>
    </source>
</reference>
<reference evidence="2" key="2">
    <citation type="journal article" date="2017" name="Nat. Plants">
        <title>The Aegilops tauschii genome reveals multiple impacts of transposons.</title>
        <authorList>
            <person name="Zhao G."/>
            <person name="Zou C."/>
            <person name="Li K."/>
            <person name="Wang K."/>
            <person name="Li T."/>
            <person name="Gao L."/>
            <person name="Zhang X."/>
            <person name="Wang H."/>
            <person name="Yang Z."/>
            <person name="Liu X."/>
            <person name="Jiang W."/>
            <person name="Mao L."/>
            <person name="Kong X."/>
            <person name="Jiao Y."/>
            <person name="Jia J."/>
        </authorList>
    </citation>
    <scope>NUCLEOTIDE SEQUENCE [LARGE SCALE GENOMIC DNA]</scope>
    <source>
        <strain evidence="2">cv. AL8/78</strain>
    </source>
</reference>
<sequence>NGSLNYFMSRSKIEQHNPQSATPSSLLQMMDLYPPGSSSRDLTCSYCHLIQVVHIWTSKFSYLDCCSLHPVLTCGYERVLVEGFDWLNTVAAVDSNPHSFADLTHVAYLPCSYEPNDI</sequence>
<accession>A0A453CN08</accession>
<dbReference type="Proteomes" id="UP000015105">
    <property type="component" value="Chromosome 2D"/>
</dbReference>
<dbReference type="Gramene" id="AET2Gv20902000.7">
    <property type="protein sequence ID" value="AET2Gv20902000.7"/>
    <property type="gene ID" value="AET2Gv20902000"/>
</dbReference>
<reference evidence="1" key="5">
    <citation type="journal article" date="2021" name="G3 (Bethesda)">
        <title>Aegilops tauschii genome assembly Aet v5.0 features greater sequence contiguity and improved annotation.</title>
        <authorList>
            <person name="Wang L."/>
            <person name="Zhu T."/>
            <person name="Rodriguez J.C."/>
            <person name="Deal K.R."/>
            <person name="Dubcovsky J."/>
            <person name="McGuire P.E."/>
            <person name="Lux T."/>
            <person name="Spannagl M."/>
            <person name="Mayer K.F.X."/>
            <person name="Baldrich P."/>
            <person name="Meyers B.C."/>
            <person name="Huo N."/>
            <person name="Gu Y.Q."/>
            <person name="Zhou H."/>
            <person name="Devos K.M."/>
            <person name="Bennetzen J.L."/>
            <person name="Unver T."/>
            <person name="Budak H."/>
            <person name="Gulick P.J."/>
            <person name="Galiba G."/>
            <person name="Kalapos B."/>
            <person name="Nelson D.R."/>
            <person name="Li P."/>
            <person name="You F.M."/>
            <person name="Luo M.C."/>
            <person name="Dvorak J."/>
        </authorList>
    </citation>
    <scope>NUCLEOTIDE SEQUENCE [LARGE SCALE GENOMIC DNA]</scope>
    <source>
        <strain evidence="1">cv. AL8/78</strain>
    </source>
</reference>
<organism evidence="1 2">
    <name type="scientific">Aegilops tauschii subsp. strangulata</name>
    <name type="common">Goatgrass</name>
    <dbReference type="NCBI Taxonomy" id="200361"/>
    <lineage>
        <taxon>Eukaryota</taxon>
        <taxon>Viridiplantae</taxon>
        <taxon>Streptophyta</taxon>
        <taxon>Embryophyta</taxon>
        <taxon>Tracheophyta</taxon>
        <taxon>Spermatophyta</taxon>
        <taxon>Magnoliopsida</taxon>
        <taxon>Liliopsida</taxon>
        <taxon>Poales</taxon>
        <taxon>Poaceae</taxon>
        <taxon>BOP clade</taxon>
        <taxon>Pooideae</taxon>
        <taxon>Triticodae</taxon>
        <taxon>Triticeae</taxon>
        <taxon>Triticinae</taxon>
        <taxon>Aegilops</taxon>
    </lineage>
</organism>
<dbReference type="AlphaFoldDB" id="A0A453CN08"/>
<reference evidence="1" key="3">
    <citation type="journal article" date="2017" name="Nature">
        <title>Genome sequence of the progenitor of the wheat D genome Aegilops tauschii.</title>
        <authorList>
            <person name="Luo M.C."/>
            <person name="Gu Y.Q."/>
            <person name="Puiu D."/>
            <person name="Wang H."/>
            <person name="Twardziok S.O."/>
            <person name="Deal K.R."/>
            <person name="Huo N."/>
            <person name="Zhu T."/>
            <person name="Wang L."/>
            <person name="Wang Y."/>
            <person name="McGuire P.E."/>
            <person name="Liu S."/>
            <person name="Long H."/>
            <person name="Ramasamy R.K."/>
            <person name="Rodriguez J.C."/>
            <person name="Van S.L."/>
            <person name="Yuan L."/>
            <person name="Wang Z."/>
            <person name="Xia Z."/>
            <person name="Xiao L."/>
            <person name="Anderson O.D."/>
            <person name="Ouyang S."/>
            <person name="Liang Y."/>
            <person name="Zimin A.V."/>
            <person name="Pertea G."/>
            <person name="Qi P."/>
            <person name="Bennetzen J.L."/>
            <person name="Dai X."/>
            <person name="Dawson M.W."/>
            <person name="Muller H.G."/>
            <person name="Kugler K."/>
            <person name="Rivarola-Duarte L."/>
            <person name="Spannagl M."/>
            <person name="Mayer K.F.X."/>
            <person name="Lu F.H."/>
            <person name="Bevan M.W."/>
            <person name="Leroy P."/>
            <person name="Li P."/>
            <person name="You F.M."/>
            <person name="Sun Q."/>
            <person name="Liu Z."/>
            <person name="Lyons E."/>
            <person name="Wicker T."/>
            <person name="Salzberg S.L."/>
            <person name="Devos K.M."/>
            <person name="Dvorak J."/>
        </authorList>
    </citation>
    <scope>NUCLEOTIDE SEQUENCE [LARGE SCALE GENOMIC DNA]</scope>
    <source>
        <strain evidence="1">cv. AL8/78</strain>
    </source>
</reference>